<evidence type="ECO:0000313" key="2">
    <source>
        <dbReference type="Proteomes" id="UP000006038"/>
    </source>
</evidence>
<reference evidence="1" key="1">
    <citation type="submission" date="2013-04" db="UniProtKB">
        <authorList>
            <consortium name="EnsemblPlants"/>
        </authorList>
    </citation>
    <scope>IDENTIFICATION</scope>
</reference>
<dbReference type="Proteomes" id="UP000006038">
    <property type="component" value="Unassembled WGS sequence"/>
</dbReference>
<protein>
    <submittedName>
        <fullName evidence="1">Uncharacterized protein</fullName>
    </submittedName>
</protein>
<sequence length="66" mass="7347">MLSGIVPVKLFQEKSNVSRLGRLEKLTLASSPVNLLLLLLLRLTVTRFVHSPKDDGSSPDKLLLFM</sequence>
<name>J3L9P5_ORYBR</name>
<evidence type="ECO:0000313" key="1">
    <source>
        <dbReference type="EnsemblPlants" id="OB02G13620.1"/>
    </source>
</evidence>
<dbReference type="HOGENOM" id="CLU_2835229_0_0_1"/>
<dbReference type="AlphaFoldDB" id="J3L9P5"/>
<accession>J3L9P5</accession>
<proteinExistence type="predicted"/>
<dbReference type="Gramene" id="OB02G13620.1">
    <property type="protein sequence ID" value="OB02G13620.1"/>
    <property type="gene ID" value="OB02G13620"/>
</dbReference>
<dbReference type="EnsemblPlants" id="OB02G13620.1">
    <property type="protein sequence ID" value="OB02G13620.1"/>
    <property type="gene ID" value="OB02G13620"/>
</dbReference>
<organism evidence="1">
    <name type="scientific">Oryza brachyantha</name>
    <name type="common">malo sina</name>
    <dbReference type="NCBI Taxonomy" id="4533"/>
    <lineage>
        <taxon>Eukaryota</taxon>
        <taxon>Viridiplantae</taxon>
        <taxon>Streptophyta</taxon>
        <taxon>Embryophyta</taxon>
        <taxon>Tracheophyta</taxon>
        <taxon>Spermatophyta</taxon>
        <taxon>Magnoliopsida</taxon>
        <taxon>Liliopsida</taxon>
        <taxon>Poales</taxon>
        <taxon>Poaceae</taxon>
        <taxon>BOP clade</taxon>
        <taxon>Oryzoideae</taxon>
        <taxon>Oryzeae</taxon>
        <taxon>Oryzinae</taxon>
        <taxon>Oryza</taxon>
    </lineage>
</organism>
<keyword evidence="2" id="KW-1185">Reference proteome</keyword>